<evidence type="ECO:0000313" key="1">
    <source>
        <dbReference type="EMBL" id="SFS52471.1"/>
    </source>
</evidence>
<gene>
    <name evidence="1" type="ORF">SAMN05444972_103184</name>
</gene>
<protein>
    <recommendedName>
        <fullName evidence="3">Antitoxin YezG</fullName>
    </recommendedName>
</protein>
<dbReference type="AlphaFoldDB" id="A0A1I6QJ47"/>
<dbReference type="RefSeq" id="WP_091834956.1">
    <property type="nucleotide sequence ID" value="NZ_FPAA01000003.1"/>
</dbReference>
<sequence length="156" mass="18469">MNHEKLDSMYQSIAGLIISAIPEEWSKLFIYGELQDDVQSSYFFYCPENESGKYIQIFDIPDLFEVDNDFIDQIHEQLDDKLFSLWNEFKQNDNEPWTTFNMSVDSNGKLKVNFGYKDLSNTSHHDRMIVWQYENLGLVPTRESDKEVLQKHLNLN</sequence>
<dbReference type="Pfam" id="PF04634">
    <property type="entry name" value="YezG-like"/>
    <property type="match status" value="1"/>
</dbReference>
<evidence type="ECO:0008006" key="3">
    <source>
        <dbReference type="Google" id="ProtNLM"/>
    </source>
</evidence>
<dbReference type="Gene3D" id="3.30.500.20">
    <property type="entry name" value="BH3703-like domains"/>
    <property type="match status" value="1"/>
</dbReference>
<proteinExistence type="predicted"/>
<dbReference type="OrthoDB" id="1633905at2"/>
<name>A0A1I6QJ47_9BACL</name>
<dbReference type="EMBL" id="FPAA01000003">
    <property type="protein sequence ID" value="SFS52471.1"/>
    <property type="molecule type" value="Genomic_DNA"/>
</dbReference>
<reference evidence="2" key="1">
    <citation type="submission" date="2016-10" db="EMBL/GenBank/DDBJ databases">
        <authorList>
            <person name="Varghese N."/>
            <person name="Submissions S."/>
        </authorList>
    </citation>
    <scope>NUCLEOTIDE SEQUENCE [LARGE SCALE GENOMIC DNA]</scope>
    <source>
        <strain evidence="2">DSM 45789</strain>
    </source>
</reference>
<evidence type="ECO:0000313" key="2">
    <source>
        <dbReference type="Proteomes" id="UP000198660"/>
    </source>
</evidence>
<organism evidence="1 2">
    <name type="scientific">Marininema halotolerans</name>
    <dbReference type="NCBI Taxonomy" id="1155944"/>
    <lineage>
        <taxon>Bacteria</taxon>
        <taxon>Bacillati</taxon>
        <taxon>Bacillota</taxon>
        <taxon>Bacilli</taxon>
        <taxon>Bacillales</taxon>
        <taxon>Thermoactinomycetaceae</taxon>
        <taxon>Marininema</taxon>
    </lineage>
</organism>
<dbReference type="NCBIfam" id="TIGR01741">
    <property type="entry name" value="staph_tand_hypo"/>
    <property type="match status" value="1"/>
</dbReference>
<dbReference type="Proteomes" id="UP000198660">
    <property type="component" value="Unassembled WGS sequence"/>
</dbReference>
<keyword evidence="2" id="KW-1185">Reference proteome</keyword>
<dbReference type="InterPro" id="IPR036170">
    <property type="entry name" value="YezG-like_sf"/>
</dbReference>
<accession>A0A1I6QJ47</accession>
<dbReference type="SUPFAM" id="SSF160424">
    <property type="entry name" value="BH3703-like"/>
    <property type="match status" value="1"/>
</dbReference>
<dbReference type="InterPro" id="IPR006728">
    <property type="entry name" value="YezG-like"/>
</dbReference>